<dbReference type="InterPro" id="IPR005821">
    <property type="entry name" value="Ion_trans_dom"/>
</dbReference>
<evidence type="ECO:0000313" key="9">
    <source>
        <dbReference type="EMBL" id="CAJ1381882.1"/>
    </source>
</evidence>
<dbReference type="InterPro" id="IPR018247">
    <property type="entry name" value="EF_Hand_1_Ca_BS"/>
</dbReference>
<organism evidence="9 10">
    <name type="scientific">Effrenium voratum</name>
    <dbReference type="NCBI Taxonomy" id="2562239"/>
    <lineage>
        <taxon>Eukaryota</taxon>
        <taxon>Sar</taxon>
        <taxon>Alveolata</taxon>
        <taxon>Dinophyceae</taxon>
        <taxon>Suessiales</taxon>
        <taxon>Symbiodiniaceae</taxon>
        <taxon>Effrenium</taxon>
    </lineage>
</organism>
<evidence type="ECO:0000256" key="7">
    <source>
        <dbReference type="SAM" id="Phobius"/>
    </source>
</evidence>
<feature type="transmembrane region" description="Helical" evidence="7">
    <location>
        <begin position="856"/>
        <end position="879"/>
    </location>
</feature>
<keyword evidence="10" id="KW-1185">Reference proteome</keyword>
<evidence type="ECO:0000256" key="2">
    <source>
        <dbReference type="ARBA" id="ARBA00022692"/>
    </source>
</evidence>
<dbReference type="EMBL" id="CAUJNA010000850">
    <property type="protein sequence ID" value="CAJ1381882.1"/>
    <property type="molecule type" value="Genomic_DNA"/>
</dbReference>
<dbReference type="GO" id="GO:0001518">
    <property type="term" value="C:voltage-gated sodium channel complex"/>
    <property type="evidence" value="ECO:0007669"/>
    <property type="project" value="TreeGrafter"/>
</dbReference>
<feature type="domain" description="EF-hand" evidence="8">
    <location>
        <begin position="1031"/>
        <end position="1066"/>
    </location>
</feature>
<dbReference type="PANTHER" id="PTHR10037:SF62">
    <property type="entry name" value="SODIUM CHANNEL PROTEIN 60E"/>
    <property type="match status" value="1"/>
</dbReference>
<evidence type="ECO:0000259" key="8">
    <source>
        <dbReference type="PROSITE" id="PS50222"/>
    </source>
</evidence>
<dbReference type="InterPro" id="IPR043203">
    <property type="entry name" value="VGCC_Ca_Na"/>
</dbReference>
<gene>
    <name evidence="9" type="ORF">EVOR1521_LOCUS9428</name>
</gene>
<dbReference type="Gene3D" id="1.10.238.10">
    <property type="entry name" value="EF-hand"/>
    <property type="match status" value="2"/>
</dbReference>
<dbReference type="PROSITE" id="PS50222">
    <property type="entry name" value="EF_HAND_2"/>
    <property type="match status" value="4"/>
</dbReference>
<dbReference type="GO" id="GO:0005248">
    <property type="term" value="F:voltage-gated sodium channel activity"/>
    <property type="evidence" value="ECO:0007669"/>
    <property type="project" value="TreeGrafter"/>
</dbReference>
<feature type="domain" description="EF-hand" evidence="8">
    <location>
        <begin position="988"/>
        <end position="1023"/>
    </location>
</feature>
<evidence type="ECO:0000256" key="1">
    <source>
        <dbReference type="ARBA" id="ARBA00004141"/>
    </source>
</evidence>
<dbReference type="InterPro" id="IPR027359">
    <property type="entry name" value="Volt_channel_dom_sf"/>
</dbReference>
<evidence type="ECO:0000313" key="10">
    <source>
        <dbReference type="Proteomes" id="UP001178507"/>
    </source>
</evidence>
<comment type="subcellular location">
    <subcellularLocation>
        <location evidence="1">Membrane</location>
        <topology evidence="1">Multi-pass membrane protein</topology>
    </subcellularLocation>
</comment>
<feature type="transmembrane region" description="Helical" evidence="7">
    <location>
        <begin position="943"/>
        <end position="963"/>
    </location>
</feature>
<dbReference type="InterPro" id="IPR011992">
    <property type="entry name" value="EF-hand-dom_pair"/>
</dbReference>
<dbReference type="GO" id="GO:0005509">
    <property type="term" value="F:calcium ion binding"/>
    <property type="evidence" value="ECO:0007669"/>
    <property type="project" value="InterPro"/>
</dbReference>
<dbReference type="AlphaFoldDB" id="A0AA36I6D7"/>
<evidence type="ECO:0000256" key="6">
    <source>
        <dbReference type="SAM" id="MobiDB-lite"/>
    </source>
</evidence>
<dbReference type="Gene3D" id="1.10.287.70">
    <property type="match status" value="1"/>
</dbReference>
<evidence type="ECO:0000256" key="3">
    <source>
        <dbReference type="ARBA" id="ARBA00022837"/>
    </source>
</evidence>
<feature type="region of interest" description="Disordered" evidence="6">
    <location>
        <begin position="630"/>
        <end position="668"/>
    </location>
</feature>
<evidence type="ECO:0000256" key="4">
    <source>
        <dbReference type="ARBA" id="ARBA00022989"/>
    </source>
</evidence>
<dbReference type="InterPro" id="IPR002048">
    <property type="entry name" value="EF_hand_dom"/>
</dbReference>
<feature type="transmembrane region" description="Helical" evidence="7">
    <location>
        <begin position="745"/>
        <end position="768"/>
    </location>
</feature>
<protein>
    <recommendedName>
        <fullName evidence="8">EF-hand domain-containing protein</fullName>
    </recommendedName>
</protein>
<keyword evidence="3" id="KW-0106">Calcium</keyword>
<keyword evidence="2 7" id="KW-0812">Transmembrane</keyword>
<dbReference type="Gene3D" id="1.20.120.350">
    <property type="entry name" value="Voltage-gated potassium channels. Chain C"/>
    <property type="match status" value="1"/>
</dbReference>
<keyword evidence="5 7" id="KW-0472">Membrane</keyword>
<keyword evidence="4 7" id="KW-1133">Transmembrane helix</keyword>
<reference evidence="9" key="1">
    <citation type="submission" date="2023-08" db="EMBL/GenBank/DDBJ databases">
        <authorList>
            <person name="Chen Y."/>
            <person name="Shah S."/>
            <person name="Dougan E. K."/>
            <person name="Thang M."/>
            <person name="Chan C."/>
        </authorList>
    </citation>
    <scope>NUCLEOTIDE SEQUENCE</scope>
</reference>
<accession>A0AA36I6D7</accession>
<dbReference type="SUPFAM" id="SSF81324">
    <property type="entry name" value="Voltage-gated potassium channels"/>
    <property type="match status" value="1"/>
</dbReference>
<dbReference type="Pfam" id="PF13202">
    <property type="entry name" value="EF-hand_5"/>
    <property type="match status" value="1"/>
</dbReference>
<name>A0AA36I6D7_9DINO</name>
<dbReference type="Proteomes" id="UP001178507">
    <property type="component" value="Unassembled WGS sequence"/>
</dbReference>
<dbReference type="PANTHER" id="PTHR10037">
    <property type="entry name" value="VOLTAGE-GATED CATION CHANNEL CALCIUM AND SODIUM"/>
    <property type="match status" value="1"/>
</dbReference>
<dbReference type="Pfam" id="PF00520">
    <property type="entry name" value="Ion_trans"/>
    <property type="match status" value="1"/>
</dbReference>
<sequence>MWWNSGPHLRRRMLIEAGLSDSSRCSSSFFGGNSAVEEFKGVLRSKFGSLSRAWRMGLDADGSGKMDMREFCEALQKMGYVGNIRTLWHLLEGGNSGSISFDELDRKAAGAFEKFRVLGLQHHDSIEAMWKAIMDKDRNNMVSLAVFAEGCRALGYEDEEEVAELFEHLLLRPGSRHMTLEDIIFLQSWEKTKQKKAERRRLGVRWLNRDPFLSARMLDPSQSDLFESEYTHQVSLDWDEEVRKFRRFLTKTFGSLPLAFEAMDANKSGQLSLVEFQSAVAQVLKYCRHGEARKLFRALAPDAMLTWQELGISKVEWTAHRMQKAMSARQRAAQAKITAGARLGSSPRMRKAEDTHIERIRERKPGGKFVFNSPLPPGWGPPPEFLPLEPPRRRKSALLRDVLSAQGSRPQSKAKEASETTMEDGSWCSRNFLHRYRLAFVAAGRSCAAVEALPAELTAALARCLRLGAGSPDLTAWADCADHPFAGLPQDPGQERRVLSSPGPEPWGPFAVSFTALGPSESTLRSSFTLKAGTRQRRSGGCRYFAVFHSAQELQWPGAGWLPHRLSRASIERMACEEKEPLSLQALPEVLEGVLAKHSAVVLERLERLDAWLETLDGLLQQPGACASLQRQEQRPEISMDESQDAPRISSKPQLSRMDSLGEREARRMGHRMNEEFAEQDKASLDEEPEGPPGMCPALSRWSARILNSQCANVFFGLVVVSNSLYLGVQLEVNAVNRAYGENSSLFMTVHVIYAVLFTAEVCLHVAAEGLRHYLCGEDWSWNWLDCFVVTSSWVELVVDLLSPGDTTSRANSNLRALRLLRVGRLFRVVRIIRVVKFFRSLRTLVYSLVGTLRSLFWALLLLFLIIYIFGILFTDAVLDHIIEQQTAGADLEKQELADVATYFGTLYQSCLTLFKCISDGLTWNEPSTALTRIPLGDFWAQLFHFYIAFCSFAVLNVMTGVFCNSAIKAAESDHEMVVQSLVQTRQELRDQVSSVFHQFDQRGHGQITFTDFENLFEDEAVKAFFESLQIGASDAWTLFTSLDTDGDHTISVDEFTERCVQLQGPAKSADLYALRQLTVKLGKQLQLLDENMQRMENRAGSKLFQV</sequence>
<proteinExistence type="predicted"/>
<feature type="domain" description="EF-hand" evidence="8">
    <location>
        <begin position="259"/>
        <end position="286"/>
    </location>
</feature>
<evidence type="ECO:0000256" key="5">
    <source>
        <dbReference type="ARBA" id="ARBA00023136"/>
    </source>
</evidence>
<dbReference type="PROSITE" id="PS00018">
    <property type="entry name" value="EF_HAND_1"/>
    <property type="match status" value="3"/>
</dbReference>
<dbReference type="SUPFAM" id="SSF47473">
    <property type="entry name" value="EF-hand"/>
    <property type="match status" value="2"/>
</dbReference>
<comment type="caution">
    <text evidence="9">The sequence shown here is derived from an EMBL/GenBank/DDBJ whole genome shotgun (WGS) entry which is preliminary data.</text>
</comment>
<feature type="domain" description="EF-hand" evidence="8">
    <location>
        <begin position="58"/>
        <end position="81"/>
    </location>
</feature>
<dbReference type="SMART" id="SM00054">
    <property type="entry name" value="EFh"/>
    <property type="match status" value="5"/>
</dbReference>